<comment type="subcellular location">
    <subcellularLocation>
        <location evidence="2">Membrane</location>
        <topology evidence="2">Multi-pass membrane protein</topology>
    </subcellularLocation>
</comment>
<comment type="catalytic activity">
    <reaction evidence="1">
        <text>ATP + protein L-histidine = ADP + protein N-phospho-L-histidine.</text>
        <dbReference type="EC" id="2.7.13.3"/>
    </reaction>
</comment>
<protein>
    <recommendedName>
        <fullName evidence="3">histidine kinase</fullName>
        <ecNumber evidence="3">2.7.13.3</ecNumber>
    </recommendedName>
</protein>
<dbReference type="PANTHER" id="PTHR43065">
    <property type="entry name" value="SENSOR HISTIDINE KINASE"/>
    <property type="match status" value="1"/>
</dbReference>
<dbReference type="OrthoDB" id="569699at2"/>
<dbReference type="EMBL" id="NXIB02000127">
    <property type="protein sequence ID" value="PHX54067.1"/>
    <property type="molecule type" value="Genomic_DNA"/>
</dbReference>
<dbReference type="RefSeq" id="WP_096831695.1">
    <property type="nucleotide sequence ID" value="NZ_NXIB02000127.1"/>
</dbReference>
<dbReference type="SMART" id="SM00387">
    <property type="entry name" value="HATPase_c"/>
    <property type="match status" value="1"/>
</dbReference>
<dbReference type="GO" id="GO:0016020">
    <property type="term" value="C:membrane"/>
    <property type="evidence" value="ECO:0007669"/>
    <property type="project" value="UniProtKB-SubCell"/>
</dbReference>
<dbReference type="Proteomes" id="UP000226442">
    <property type="component" value="Unassembled WGS sequence"/>
</dbReference>
<dbReference type="Pfam" id="PF02518">
    <property type="entry name" value="HATPase_c"/>
    <property type="match status" value="1"/>
</dbReference>
<keyword evidence="5" id="KW-0812">Transmembrane</keyword>
<dbReference type="PRINTS" id="PR00344">
    <property type="entry name" value="BCTRLSENSOR"/>
</dbReference>
<proteinExistence type="predicted"/>
<dbReference type="InterPro" id="IPR003661">
    <property type="entry name" value="HisK_dim/P_dom"/>
</dbReference>
<dbReference type="PANTHER" id="PTHR43065:SF50">
    <property type="entry name" value="HISTIDINE KINASE"/>
    <property type="match status" value="1"/>
</dbReference>
<accession>A0A2G4EY25</accession>
<evidence type="ECO:0000256" key="4">
    <source>
        <dbReference type="ARBA" id="ARBA00022553"/>
    </source>
</evidence>
<dbReference type="InterPro" id="IPR003594">
    <property type="entry name" value="HATPase_dom"/>
</dbReference>
<evidence type="ECO:0000256" key="1">
    <source>
        <dbReference type="ARBA" id="ARBA00000085"/>
    </source>
</evidence>
<dbReference type="AlphaFoldDB" id="A0A2G4EY25"/>
<dbReference type="SUPFAM" id="SSF55874">
    <property type="entry name" value="ATPase domain of HSP90 chaperone/DNA topoisomerase II/histidine kinase"/>
    <property type="match status" value="1"/>
</dbReference>
<keyword evidence="9" id="KW-0472">Membrane</keyword>
<dbReference type="InterPro" id="IPR004358">
    <property type="entry name" value="Sig_transdc_His_kin-like_C"/>
</dbReference>
<comment type="caution">
    <text evidence="11">The sequence shown here is derived from an EMBL/GenBank/DDBJ whole genome shotgun (WGS) entry which is preliminary data.</text>
</comment>
<organism evidence="11 12">
    <name type="scientific">Tychonema bourrellyi FEM_GT703</name>
    <dbReference type="NCBI Taxonomy" id="2040638"/>
    <lineage>
        <taxon>Bacteria</taxon>
        <taxon>Bacillati</taxon>
        <taxon>Cyanobacteriota</taxon>
        <taxon>Cyanophyceae</taxon>
        <taxon>Oscillatoriophycideae</taxon>
        <taxon>Oscillatoriales</taxon>
        <taxon>Microcoleaceae</taxon>
        <taxon>Tychonema</taxon>
    </lineage>
</organism>
<keyword evidence="12" id="KW-1185">Reference proteome</keyword>
<dbReference type="Gene3D" id="3.30.565.10">
    <property type="entry name" value="Histidine kinase-like ATPase, C-terminal domain"/>
    <property type="match status" value="1"/>
</dbReference>
<dbReference type="InterPro" id="IPR036890">
    <property type="entry name" value="HATPase_C_sf"/>
</dbReference>
<evidence type="ECO:0000256" key="9">
    <source>
        <dbReference type="ARBA" id="ARBA00023136"/>
    </source>
</evidence>
<evidence type="ECO:0000313" key="11">
    <source>
        <dbReference type="EMBL" id="PHX54067.1"/>
    </source>
</evidence>
<evidence type="ECO:0000256" key="6">
    <source>
        <dbReference type="ARBA" id="ARBA00022777"/>
    </source>
</evidence>
<keyword evidence="8" id="KW-0902">Two-component regulatory system</keyword>
<keyword evidence="7" id="KW-1133">Transmembrane helix</keyword>
<evidence type="ECO:0000256" key="5">
    <source>
        <dbReference type="ARBA" id="ARBA00022692"/>
    </source>
</evidence>
<gene>
    <name evidence="11" type="ORF">CP500_018035</name>
</gene>
<dbReference type="Gene3D" id="1.10.287.130">
    <property type="match status" value="1"/>
</dbReference>
<dbReference type="InterPro" id="IPR005467">
    <property type="entry name" value="His_kinase_dom"/>
</dbReference>
<evidence type="ECO:0000256" key="2">
    <source>
        <dbReference type="ARBA" id="ARBA00004141"/>
    </source>
</evidence>
<dbReference type="Pfam" id="PF13675">
    <property type="entry name" value="PilJ"/>
    <property type="match status" value="1"/>
</dbReference>
<feature type="domain" description="Histidine kinase" evidence="10">
    <location>
        <begin position="240"/>
        <end position="493"/>
    </location>
</feature>
<sequence>MMTISSANKTYRHSSVESEVLPVMVLKNYFNIEEIMTARKISAAIINLSGRQRMLSQKTAFFAMRLVGSPETAEREQLRADLLDAIALMEKSHSALINTDSSINLLNPPSPAVKAMYFEAPLYLDKQLCEYIDRIKALVQVPDAELKPDNAHLLYIIAAASGELLQAFDAVVSQYQYESEVEQFEIDIRQVELYQESCAATAASIAKASELDRTLCELKETQAQLLHSEKMSSLGELMASIVHEINNPVSFIYGNLSHVEVYTQDLLHLLRLYQENYPNPSEEIQDQIEEMELDFLLEDLPKVMSSMQMGSDRIREIVKSMQNFSRSDHSSMTLCDLHDSIDSTVLILRNRLNPQKNRRDIDIVKDYGKLPSVECYAGQLNQVFMNLISNAIDALEEAAEEKPDTLLKIYIRTELAENDRVRVRIADTGSGITAQVKERMFEQFFTTKKIGKGTGLGLSIVYKILVENHRGILRCESEPGKGTEFIIELPVQQT</sequence>
<keyword evidence="6 11" id="KW-0808">Transferase</keyword>
<keyword evidence="6 11" id="KW-0418">Kinase</keyword>
<name>A0A2G4EY25_9CYAN</name>
<dbReference type="InterPro" id="IPR036097">
    <property type="entry name" value="HisK_dim/P_sf"/>
</dbReference>
<evidence type="ECO:0000313" key="12">
    <source>
        <dbReference type="Proteomes" id="UP000226442"/>
    </source>
</evidence>
<dbReference type="PROSITE" id="PS50109">
    <property type="entry name" value="HIS_KIN"/>
    <property type="match status" value="1"/>
</dbReference>
<dbReference type="GO" id="GO:0000155">
    <property type="term" value="F:phosphorelay sensor kinase activity"/>
    <property type="evidence" value="ECO:0007669"/>
    <property type="project" value="InterPro"/>
</dbReference>
<keyword evidence="4" id="KW-0597">Phosphoprotein</keyword>
<dbReference type="SUPFAM" id="SSF47384">
    <property type="entry name" value="Homodimeric domain of signal transducing histidine kinase"/>
    <property type="match status" value="1"/>
</dbReference>
<evidence type="ECO:0000259" key="10">
    <source>
        <dbReference type="PROSITE" id="PS50109"/>
    </source>
</evidence>
<reference evidence="11" key="1">
    <citation type="submission" date="2017-10" db="EMBL/GenBank/DDBJ databases">
        <title>Draft genome sequence of the planktic cyanobacteria Tychonema bourrellyi isolated from alpine lentic freshwater.</title>
        <authorList>
            <person name="Tett A."/>
            <person name="Armanini F."/>
            <person name="Asnicar F."/>
            <person name="Boscaini A."/>
            <person name="Pasolli E."/>
            <person name="Zolfo M."/>
            <person name="Donati C."/>
            <person name="Salmaso N."/>
            <person name="Segata N."/>
        </authorList>
    </citation>
    <scope>NUCLEOTIDE SEQUENCE</scope>
    <source>
        <strain evidence="11">FEM_GT703</strain>
    </source>
</reference>
<dbReference type="EC" id="2.7.13.3" evidence="3"/>
<evidence type="ECO:0000256" key="8">
    <source>
        <dbReference type="ARBA" id="ARBA00023012"/>
    </source>
</evidence>
<evidence type="ECO:0000256" key="3">
    <source>
        <dbReference type="ARBA" id="ARBA00012438"/>
    </source>
</evidence>
<dbReference type="CDD" id="cd00082">
    <property type="entry name" value="HisKA"/>
    <property type="match status" value="1"/>
</dbReference>
<evidence type="ECO:0000256" key="7">
    <source>
        <dbReference type="ARBA" id="ARBA00022989"/>
    </source>
</evidence>
<dbReference type="InterPro" id="IPR029095">
    <property type="entry name" value="NarX-like_N"/>
</dbReference>